<dbReference type="AlphaFoldDB" id="A0A7E4VX16"/>
<dbReference type="WBParaSite" id="Pan_g3464.t1">
    <property type="protein sequence ID" value="Pan_g3464.t1"/>
    <property type="gene ID" value="Pan_g3464"/>
</dbReference>
<accession>A0A7E4VX16</accession>
<sequence length="170" mass="18126">MTTFLVSFCIVGLCVPSVLGQYQTYRDPNDYNDLSRPGLSQTAQFARTLGSATGGYPVAPVYPAYGGYGGTYGSSYDSGLVGLNNINGLGGIYAPRARAYYLPQPALEQPYRYRPRYSAYPSYGSYGGSYNAPSAYTYADPGFETEQQPGMLKGAFDGAVRGTLAGAFGI</sequence>
<proteinExistence type="predicted"/>
<keyword evidence="1" id="KW-0732">Signal</keyword>
<reference evidence="3" key="2">
    <citation type="submission" date="2020-10" db="UniProtKB">
        <authorList>
            <consortium name="WormBaseParasite"/>
        </authorList>
    </citation>
    <scope>IDENTIFICATION</scope>
</reference>
<dbReference type="Proteomes" id="UP000492821">
    <property type="component" value="Unassembled WGS sequence"/>
</dbReference>
<evidence type="ECO:0000313" key="2">
    <source>
        <dbReference type="Proteomes" id="UP000492821"/>
    </source>
</evidence>
<protein>
    <submittedName>
        <fullName evidence="3">Secreted protein</fullName>
    </submittedName>
</protein>
<organism evidence="2 3">
    <name type="scientific">Panagrellus redivivus</name>
    <name type="common">Microworm</name>
    <dbReference type="NCBI Taxonomy" id="6233"/>
    <lineage>
        <taxon>Eukaryota</taxon>
        <taxon>Metazoa</taxon>
        <taxon>Ecdysozoa</taxon>
        <taxon>Nematoda</taxon>
        <taxon>Chromadorea</taxon>
        <taxon>Rhabditida</taxon>
        <taxon>Tylenchina</taxon>
        <taxon>Panagrolaimomorpha</taxon>
        <taxon>Panagrolaimoidea</taxon>
        <taxon>Panagrolaimidae</taxon>
        <taxon>Panagrellus</taxon>
    </lineage>
</organism>
<evidence type="ECO:0000256" key="1">
    <source>
        <dbReference type="SAM" id="SignalP"/>
    </source>
</evidence>
<evidence type="ECO:0000313" key="3">
    <source>
        <dbReference type="WBParaSite" id="Pan_g3464.t1"/>
    </source>
</evidence>
<feature type="chain" id="PRO_5028904841" evidence="1">
    <location>
        <begin position="21"/>
        <end position="170"/>
    </location>
</feature>
<feature type="signal peptide" evidence="1">
    <location>
        <begin position="1"/>
        <end position="20"/>
    </location>
</feature>
<name>A0A7E4VX16_PANRE</name>
<reference evidence="2" key="1">
    <citation type="journal article" date="2013" name="Genetics">
        <title>The draft genome and transcriptome of Panagrellus redivivus are shaped by the harsh demands of a free-living lifestyle.</title>
        <authorList>
            <person name="Srinivasan J."/>
            <person name="Dillman A.R."/>
            <person name="Macchietto M.G."/>
            <person name="Heikkinen L."/>
            <person name="Lakso M."/>
            <person name="Fracchia K.M."/>
            <person name="Antoshechkin I."/>
            <person name="Mortazavi A."/>
            <person name="Wong G."/>
            <person name="Sternberg P.W."/>
        </authorList>
    </citation>
    <scope>NUCLEOTIDE SEQUENCE [LARGE SCALE GENOMIC DNA]</scope>
    <source>
        <strain evidence="2">MT8872</strain>
    </source>
</reference>
<keyword evidence="2" id="KW-1185">Reference proteome</keyword>